<accession>A0A085LSU2</accession>
<gene>
    <name evidence="1" type="ORF">M513_11058</name>
</gene>
<evidence type="ECO:0000313" key="2">
    <source>
        <dbReference type="Proteomes" id="UP000030764"/>
    </source>
</evidence>
<evidence type="ECO:0000313" key="1">
    <source>
        <dbReference type="EMBL" id="KFD48038.1"/>
    </source>
</evidence>
<name>A0A085LSU2_9BILA</name>
<reference evidence="1 2" key="1">
    <citation type="journal article" date="2014" name="Nat. Genet.">
        <title>Genome and transcriptome of the porcine whipworm Trichuris suis.</title>
        <authorList>
            <person name="Jex A.R."/>
            <person name="Nejsum P."/>
            <person name="Schwarz E.M."/>
            <person name="Hu L."/>
            <person name="Young N.D."/>
            <person name="Hall R.S."/>
            <person name="Korhonen P.K."/>
            <person name="Liao S."/>
            <person name="Thamsborg S."/>
            <person name="Xia J."/>
            <person name="Xu P."/>
            <person name="Wang S."/>
            <person name="Scheerlinck J.P."/>
            <person name="Hofmann A."/>
            <person name="Sternberg P.W."/>
            <person name="Wang J."/>
            <person name="Gasser R.B."/>
        </authorList>
    </citation>
    <scope>NUCLEOTIDE SEQUENCE [LARGE SCALE GENOMIC DNA]</scope>
    <source>
        <strain evidence="1">DCEP-RM93M</strain>
    </source>
</reference>
<proteinExistence type="predicted"/>
<sequence length="68" mass="7905">MRCVVAPDIGVPAKQAPTSYDHHRTIKYFLDFVTRVQTFCTFDALMDYEMDIESYVTHVCNQLKKNDS</sequence>
<dbReference type="Proteomes" id="UP000030764">
    <property type="component" value="Unassembled WGS sequence"/>
</dbReference>
<keyword evidence="2" id="KW-1185">Reference proteome</keyword>
<organism evidence="1 2">
    <name type="scientific">Trichuris suis</name>
    <name type="common">pig whipworm</name>
    <dbReference type="NCBI Taxonomy" id="68888"/>
    <lineage>
        <taxon>Eukaryota</taxon>
        <taxon>Metazoa</taxon>
        <taxon>Ecdysozoa</taxon>
        <taxon>Nematoda</taxon>
        <taxon>Enoplea</taxon>
        <taxon>Dorylaimia</taxon>
        <taxon>Trichinellida</taxon>
        <taxon>Trichuridae</taxon>
        <taxon>Trichuris</taxon>
    </lineage>
</organism>
<protein>
    <submittedName>
        <fullName evidence="1">Uncharacterized protein</fullName>
    </submittedName>
</protein>
<dbReference type="AlphaFoldDB" id="A0A085LSU2"/>
<dbReference type="EMBL" id="KL363305">
    <property type="protein sequence ID" value="KFD48038.1"/>
    <property type="molecule type" value="Genomic_DNA"/>
</dbReference>